<feature type="region of interest" description="Disordered" evidence="1">
    <location>
        <begin position="25"/>
        <end position="60"/>
    </location>
</feature>
<gene>
    <name evidence="2" type="ORF">NTEN_LOCUS1192</name>
</gene>
<evidence type="ECO:0000313" key="3">
    <source>
        <dbReference type="Proteomes" id="UP000479000"/>
    </source>
</evidence>
<dbReference type="AlphaFoldDB" id="A0A6H5FXU0"/>
<reference evidence="2 3" key="1">
    <citation type="submission" date="2020-02" db="EMBL/GenBank/DDBJ databases">
        <authorList>
            <person name="Ferguson B K."/>
        </authorList>
    </citation>
    <scope>NUCLEOTIDE SEQUENCE [LARGE SCALE GENOMIC DNA]</scope>
</reference>
<evidence type="ECO:0000313" key="2">
    <source>
        <dbReference type="EMBL" id="CAA9994376.1"/>
    </source>
</evidence>
<organism evidence="2 3">
    <name type="scientific">Nesidiocoris tenuis</name>
    <dbReference type="NCBI Taxonomy" id="355587"/>
    <lineage>
        <taxon>Eukaryota</taxon>
        <taxon>Metazoa</taxon>
        <taxon>Ecdysozoa</taxon>
        <taxon>Arthropoda</taxon>
        <taxon>Hexapoda</taxon>
        <taxon>Insecta</taxon>
        <taxon>Pterygota</taxon>
        <taxon>Neoptera</taxon>
        <taxon>Paraneoptera</taxon>
        <taxon>Hemiptera</taxon>
        <taxon>Heteroptera</taxon>
        <taxon>Panheteroptera</taxon>
        <taxon>Cimicomorpha</taxon>
        <taxon>Miridae</taxon>
        <taxon>Dicyphina</taxon>
        <taxon>Nesidiocoris</taxon>
    </lineage>
</organism>
<sequence length="60" mass="6714">MRGYLSQNIQIFEAVVRKHANTRIRKSIEAASPGNRVRGGKGEGGGRGDEEDDEEEEREQ</sequence>
<keyword evidence="3" id="KW-1185">Reference proteome</keyword>
<accession>A0A6H5FXU0</accession>
<evidence type="ECO:0000256" key="1">
    <source>
        <dbReference type="SAM" id="MobiDB-lite"/>
    </source>
</evidence>
<protein>
    <submittedName>
        <fullName evidence="2">Uncharacterized protein</fullName>
    </submittedName>
</protein>
<feature type="compositionally biased region" description="Acidic residues" evidence="1">
    <location>
        <begin position="49"/>
        <end position="60"/>
    </location>
</feature>
<dbReference type="EMBL" id="CADCXU010001966">
    <property type="protein sequence ID" value="CAA9994376.1"/>
    <property type="molecule type" value="Genomic_DNA"/>
</dbReference>
<dbReference type="Proteomes" id="UP000479000">
    <property type="component" value="Unassembled WGS sequence"/>
</dbReference>
<name>A0A6H5FXU0_9HEMI</name>
<proteinExistence type="predicted"/>